<dbReference type="InterPro" id="IPR036280">
    <property type="entry name" value="Multihaem_cyt_sf"/>
</dbReference>
<protein>
    <submittedName>
        <fullName evidence="1">Chaperone protein HtpG</fullName>
    </submittedName>
</protein>
<dbReference type="AlphaFoldDB" id="T0XYF5"/>
<proteinExistence type="predicted"/>
<reference evidence="1" key="2">
    <citation type="journal article" date="2014" name="ISME J.">
        <title>Microbial stratification in low pH oxic and suboxic macroscopic growths along an acid mine drainage.</title>
        <authorList>
            <person name="Mendez-Garcia C."/>
            <person name="Mesa V."/>
            <person name="Sprenger R.R."/>
            <person name="Richter M."/>
            <person name="Diez M.S."/>
            <person name="Solano J."/>
            <person name="Bargiela R."/>
            <person name="Golyshina O.V."/>
            <person name="Manteca A."/>
            <person name="Ramos J.L."/>
            <person name="Gallego J.R."/>
            <person name="Llorente I."/>
            <person name="Martins Dos Santos V.A."/>
            <person name="Jensen O.N."/>
            <person name="Pelaez A.I."/>
            <person name="Sanchez J."/>
            <person name="Ferrer M."/>
        </authorList>
    </citation>
    <scope>NUCLEOTIDE SEQUENCE</scope>
</reference>
<organism evidence="1">
    <name type="scientific">mine drainage metagenome</name>
    <dbReference type="NCBI Taxonomy" id="410659"/>
    <lineage>
        <taxon>unclassified sequences</taxon>
        <taxon>metagenomes</taxon>
        <taxon>ecological metagenomes</taxon>
    </lineage>
</organism>
<comment type="caution">
    <text evidence="1">The sequence shown here is derived from an EMBL/GenBank/DDBJ whole genome shotgun (WGS) entry which is preliminary data.</text>
</comment>
<dbReference type="EMBL" id="AUZX01015917">
    <property type="protein sequence ID" value="EQD27806.1"/>
    <property type="molecule type" value="Genomic_DNA"/>
</dbReference>
<dbReference type="SUPFAM" id="SSF48695">
    <property type="entry name" value="Multiheme cytochromes"/>
    <property type="match status" value="1"/>
</dbReference>
<accession>T0XYF5</accession>
<gene>
    <name evidence="1" type="ORF">B1A_21541</name>
</gene>
<name>T0XYF5_9ZZZZ</name>
<feature type="non-terminal residue" evidence="1">
    <location>
        <position position="1"/>
    </location>
</feature>
<evidence type="ECO:0000313" key="1">
    <source>
        <dbReference type="EMBL" id="EQD27806.1"/>
    </source>
</evidence>
<sequence length="83" mass="9532">ERVYQAKPLSMDWCLSCHENPGPNLRPRDEVTNLNWTGKNKVKLAKDLGLTVATLPKNLGQYLMKRYHIPSTKLLTDCETCHH</sequence>
<reference evidence="1" key="1">
    <citation type="submission" date="2013-08" db="EMBL/GenBank/DDBJ databases">
        <authorList>
            <person name="Mendez C."/>
            <person name="Richter M."/>
            <person name="Ferrer M."/>
            <person name="Sanchez J."/>
        </authorList>
    </citation>
    <scope>NUCLEOTIDE SEQUENCE</scope>
</reference>